<keyword evidence="5 9" id="KW-0812">Transmembrane</keyword>
<gene>
    <name evidence="11" type="ORF">EHS89_00470</name>
</gene>
<evidence type="ECO:0000259" key="10">
    <source>
        <dbReference type="Pfam" id="PF04290"/>
    </source>
</evidence>
<dbReference type="AlphaFoldDB" id="A0A3P1SV32"/>
<dbReference type="Proteomes" id="UP000267535">
    <property type="component" value="Unassembled WGS sequence"/>
</dbReference>
<dbReference type="InterPro" id="IPR055348">
    <property type="entry name" value="DctQ"/>
</dbReference>
<dbReference type="GO" id="GO:0005886">
    <property type="term" value="C:plasma membrane"/>
    <property type="evidence" value="ECO:0007669"/>
    <property type="project" value="UniProtKB-SubCell"/>
</dbReference>
<comment type="similarity">
    <text evidence="8 9">Belongs to the TRAP transporter small permease family.</text>
</comment>
<evidence type="ECO:0000256" key="5">
    <source>
        <dbReference type="ARBA" id="ARBA00022692"/>
    </source>
</evidence>
<protein>
    <recommendedName>
        <fullName evidence="9">TRAP transporter small permease protein</fullName>
    </recommendedName>
</protein>
<evidence type="ECO:0000256" key="7">
    <source>
        <dbReference type="ARBA" id="ARBA00023136"/>
    </source>
</evidence>
<feature type="transmembrane region" description="Helical" evidence="9">
    <location>
        <begin position="98"/>
        <end position="119"/>
    </location>
</feature>
<evidence type="ECO:0000256" key="4">
    <source>
        <dbReference type="ARBA" id="ARBA00022519"/>
    </source>
</evidence>
<keyword evidence="12" id="KW-1185">Reference proteome</keyword>
<dbReference type="GO" id="GO:0022857">
    <property type="term" value="F:transmembrane transporter activity"/>
    <property type="evidence" value="ECO:0007669"/>
    <property type="project" value="UniProtKB-UniRule"/>
</dbReference>
<comment type="caution">
    <text evidence="11">The sequence shown here is derived from an EMBL/GenBank/DDBJ whole genome shotgun (WGS) entry which is preliminary data.</text>
</comment>
<organism evidence="11 12">
    <name type="scientific">Amphritea balenae</name>
    <dbReference type="NCBI Taxonomy" id="452629"/>
    <lineage>
        <taxon>Bacteria</taxon>
        <taxon>Pseudomonadati</taxon>
        <taxon>Pseudomonadota</taxon>
        <taxon>Gammaproteobacteria</taxon>
        <taxon>Oceanospirillales</taxon>
        <taxon>Oceanospirillaceae</taxon>
        <taxon>Amphritea</taxon>
    </lineage>
</organism>
<evidence type="ECO:0000256" key="1">
    <source>
        <dbReference type="ARBA" id="ARBA00004429"/>
    </source>
</evidence>
<proteinExistence type="inferred from homology"/>
<keyword evidence="4 9" id="KW-0997">Cell inner membrane</keyword>
<evidence type="ECO:0000256" key="2">
    <source>
        <dbReference type="ARBA" id="ARBA00022448"/>
    </source>
</evidence>
<feature type="transmembrane region" description="Helical" evidence="9">
    <location>
        <begin position="16"/>
        <end position="38"/>
    </location>
</feature>
<comment type="caution">
    <text evidence="9">Lacks conserved residue(s) required for the propagation of feature annotation.</text>
</comment>
<dbReference type="PANTHER" id="PTHR35011">
    <property type="entry name" value="2,3-DIKETO-L-GULONATE TRAP TRANSPORTER SMALL PERMEASE PROTEIN YIAM"/>
    <property type="match status" value="1"/>
</dbReference>
<keyword evidence="7 9" id="KW-0472">Membrane</keyword>
<comment type="subcellular location">
    <subcellularLocation>
        <location evidence="1 9">Cell inner membrane</location>
        <topology evidence="1 9">Multi-pass membrane protein</topology>
    </subcellularLocation>
</comment>
<dbReference type="PANTHER" id="PTHR35011:SF10">
    <property type="entry name" value="TRAP TRANSPORTER SMALL PERMEASE PROTEIN"/>
    <property type="match status" value="1"/>
</dbReference>
<dbReference type="RefSeq" id="WP_124924146.1">
    <property type="nucleotide sequence ID" value="NZ_BMOH01000001.1"/>
</dbReference>
<evidence type="ECO:0000313" key="11">
    <source>
        <dbReference type="EMBL" id="RRD01074.1"/>
    </source>
</evidence>
<keyword evidence="3" id="KW-1003">Cell membrane</keyword>
<evidence type="ECO:0000256" key="8">
    <source>
        <dbReference type="ARBA" id="ARBA00038436"/>
    </source>
</evidence>
<name>A0A3P1SV32_9GAMM</name>
<evidence type="ECO:0000256" key="6">
    <source>
        <dbReference type="ARBA" id="ARBA00022989"/>
    </source>
</evidence>
<feature type="transmembrane region" description="Helical" evidence="9">
    <location>
        <begin position="139"/>
        <end position="163"/>
    </location>
</feature>
<keyword evidence="6 9" id="KW-1133">Transmembrane helix</keyword>
<dbReference type="EMBL" id="RQXV01000001">
    <property type="protein sequence ID" value="RRD01074.1"/>
    <property type="molecule type" value="Genomic_DNA"/>
</dbReference>
<keyword evidence="2 9" id="KW-0813">Transport</keyword>
<reference evidence="11 12" key="1">
    <citation type="submission" date="2018-11" db="EMBL/GenBank/DDBJ databases">
        <title>The draft genome sequence of Amphritea balenae JAMM 1525T.</title>
        <authorList>
            <person name="Fang Z."/>
            <person name="Zhang Y."/>
            <person name="Han X."/>
        </authorList>
    </citation>
    <scope>NUCLEOTIDE SEQUENCE [LARGE SCALE GENOMIC DNA]</scope>
    <source>
        <strain evidence="11 12">JAMM 1525</strain>
    </source>
</reference>
<comment type="subunit">
    <text evidence="9">The complex comprises the extracytoplasmic solute receptor protein and the two transmembrane proteins.</text>
</comment>
<feature type="domain" description="Tripartite ATP-independent periplasmic transporters DctQ component" evidence="10">
    <location>
        <begin position="35"/>
        <end position="164"/>
    </location>
</feature>
<comment type="function">
    <text evidence="9">Part of the tripartite ATP-independent periplasmic (TRAP) transport system.</text>
</comment>
<dbReference type="InterPro" id="IPR007387">
    <property type="entry name" value="TRAP_DctQ"/>
</dbReference>
<accession>A0A3P1SV32</accession>
<evidence type="ECO:0000256" key="3">
    <source>
        <dbReference type="ARBA" id="ARBA00022475"/>
    </source>
</evidence>
<sequence length="171" mass="19233">MTLSAWITAHYEEKGSVAWLAFFLELIAAITLFFLMLLTCADVFGRYFLDNAVDGTTELTEMGIAILVFAEMPVITWRGGHVVVDILDKMMGSTLIKVLGLLSALLMSTSLYFLAVRIYELASRSLRRGEVTEYLQMPVGYIVEYIAIMSWATAALMISYGIYRLLFLSRD</sequence>
<evidence type="ECO:0000256" key="9">
    <source>
        <dbReference type="RuleBase" id="RU369079"/>
    </source>
</evidence>
<dbReference type="Pfam" id="PF04290">
    <property type="entry name" value="DctQ"/>
    <property type="match status" value="1"/>
</dbReference>
<evidence type="ECO:0000313" key="12">
    <source>
        <dbReference type="Proteomes" id="UP000267535"/>
    </source>
</evidence>
<dbReference type="OrthoDB" id="2877624at2"/>
<dbReference type="GO" id="GO:0015740">
    <property type="term" value="P:C4-dicarboxylate transport"/>
    <property type="evidence" value="ECO:0007669"/>
    <property type="project" value="TreeGrafter"/>
</dbReference>